<evidence type="ECO:0000313" key="2">
    <source>
        <dbReference type="EMBL" id="OLF13794.1"/>
    </source>
</evidence>
<dbReference type="PANTHER" id="PTHR11614">
    <property type="entry name" value="PHOSPHOLIPASE-RELATED"/>
    <property type="match status" value="1"/>
</dbReference>
<dbReference type="Gene3D" id="3.40.50.1820">
    <property type="entry name" value="alpha/beta hydrolase"/>
    <property type="match status" value="1"/>
</dbReference>
<dbReference type="AlphaFoldDB" id="A0A7Z1AZR3"/>
<dbReference type="EMBL" id="MSIF01000001">
    <property type="protein sequence ID" value="OLF13794.1"/>
    <property type="molecule type" value="Genomic_DNA"/>
</dbReference>
<dbReference type="Proteomes" id="UP000185696">
    <property type="component" value="Unassembled WGS sequence"/>
</dbReference>
<comment type="caution">
    <text evidence="2">The sequence shown here is derived from an EMBL/GenBank/DDBJ whole genome shotgun (WGS) entry which is preliminary data.</text>
</comment>
<reference evidence="2 3" key="1">
    <citation type="submission" date="2016-12" db="EMBL/GenBank/DDBJ databases">
        <title>The draft genome sequence of Actinophytocola xinjiangensis.</title>
        <authorList>
            <person name="Wang W."/>
            <person name="Yuan L."/>
        </authorList>
    </citation>
    <scope>NUCLEOTIDE SEQUENCE [LARGE SCALE GENOMIC DNA]</scope>
    <source>
        <strain evidence="2 3">CGMCC 4.4663</strain>
    </source>
</reference>
<sequence>MSRPALRAFGSADPTAIVLVLHGGQETSTEPAHRLRPAYLRMLPFAHDLARAGRRAGIGVFALRYRFRGWNGDAMDPVADARAALDRIRRHHPGVPVVLVGHSMGGRVALRVGGEPEVVGVCALAPWTPSGDPVAHLAGRAVLIAHGTRDTVTEPRLSHAYALRAKDVTDRTCRFEIRDETHAMLRREREWRSLVRSFTLGVLDVTEMDHVIASALAKPSPGGLRVVL</sequence>
<protein>
    <submittedName>
        <fullName evidence="2">Alpha/beta hydrolase</fullName>
    </submittedName>
</protein>
<dbReference type="SUPFAM" id="SSF53474">
    <property type="entry name" value="alpha/beta-Hydrolases"/>
    <property type="match status" value="1"/>
</dbReference>
<proteinExistence type="predicted"/>
<organism evidence="2 3">
    <name type="scientific">Actinophytocola xinjiangensis</name>
    <dbReference type="NCBI Taxonomy" id="485602"/>
    <lineage>
        <taxon>Bacteria</taxon>
        <taxon>Bacillati</taxon>
        <taxon>Actinomycetota</taxon>
        <taxon>Actinomycetes</taxon>
        <taxon>Pseudonocardiales</taxon>
        <taxon>Pseudonocardiaceae</taxon>
    </lineage>
</organism>
<keyword evidence="2" id="KW-0378">Hydrolase</keyword>
<dbReference type="RefSeq" id="WP_075130742.1">
    <property type="nucleotide sequence ID" value="NZ_MSIF01000001.1"/>
</dbReference>
<dbReference type="Pfam" id="PF12697">
    <property type="entry name" value="Abhydrolase_6"/>
    <property type="match status" value="1"/>
</dbReference>
<evidence type="ECO:0000313" key="3">
    <source>
        <dbReference type="Proteomes" id="UP000185696"/>
    </source>
</evidence>
<gene>
    <name evidence="2" type="ORF">BLA60_00925</name>
</gene>
<keyword evidence="3" id="KW-1185">Reference proteome</keyword>
<dbReference type="GO" id="GO:0016787">
    <property type="term" value="F:hydrolase activity"/>
    <property type="evidence" value="ECO:0007669"/>
    <property type="project" value="UniProtKB-KW"/>
</dbReference>
<feature type="domain" description="AB hydrolase-1" evidence="1">
    <location>
        <begin position="18"/>
        <end position="198"/>
    </location>
</feature>
<evidence type="ECO:0000259" key="1">
    <source>
        <dbReference type="Pfam" id="PF12697"/>
    </source>
</evidence>
<name>A0A7Z1AZR3_9PSEU</name>
<dbReference type="InterPro" id="IPR000073">
    <property type="entry name" value="AB_hydrolase_1"/>
</dbReference>
<accession>A0A7Z1AZR3</accession>
<dbReference type="InterPro" id="IPR051044">
    <property type="entry name" value="MAG_DAG_Lipase"/>
</dbReference>
<dbReference type="InterPro" id="IPR029058">
    <property type="entry name" value="AB_hydrolase_fold"/>
</dbReference>